<keyword evidence="12" id="KW-1185">Reference proteome</keyword>
<feature type="repeat" description="ANK" evidence="7">
    <location>
        <begin position="281"/>
        <end position="313"/>
    </location>
</feature>
<dbReference type="AlphaFoldDB" id="A0A158RBW3"/>
<keyword evidence="2" id="KW-0548">Nucleotidyltransferase</keyword>
<dbReference type="Pfam" id="PF12796">
    <property type="entry name" value="Ank_2"/>
    <property type="match status" value="5"/>
</dbReference>
<dbReference type="InterPro" id="IPR001660">
    <property type="entry name" value="SAM"/>
</dbReference>
<keyword evidence="4 7" id="KW-0040">ANK repeat</keyword>
<dbReference type="Pfam" id="PF00644">
    <property type="entry name" value="PARP"/>
    <property type="match status" value="1"/>
</dbReference>
<dbReference type="GO" id="GO:0003950">
    <property type="term" value="F:NAD+ poly-ADP-ribosyltransferase activity"/>
    <property type="evidence" value="ECO:0007669"/>
    <property type="project" value="UniProtKB-UniRule"/>
</dbReference>
<evidence type="ECO:0000313" key="13">
    <source>
        <dbReference type="WBParaSite" id="TCLT_0000578901-mRNA-1"/>
    </source>
</evidence>
<dbReference type="Gene3D" id="1.25.40.20">
    <property type="entry name" value="Ankyrin repeat-containing domain"/>
    <property type="match status" value="5"/>
</dbReference>
<dbReference type="InterPro" id="IPR012317">
    <property type="entry name" value="Poly(ADP-ribose)pol_cat_dom"/>
</dbReference>
<dbReference type="SUPFAM" id="SSF56399">
    <property type="entry name" value="ADP-ribosylation"/>
    <property type="match status" value="1"/>
</dbReference>
<comment type="catalytic activity">
    <reaction evidence="6">
        <text>NAD(+) + (ADP-D-ribosyl)n-acceptor = nicotinamide + (ADP-D-ribosyl)n+1-acceptor + H(+).</text>
        <dbReference type="EC" id="2.4.2.30"/>
    </reaction>
</comment>
<dbReference type="SUPFAM" id="SSF47769">
    <property type="entry name" value="SAM/Pointed domain"/>
    <property type="match status" value="1"/>
</dbReference>
<keyword evidence="1 8" id="KW-0328">Glycosyltransferase</keyword>
<feature type="repeat" description="ANK" evidence="7">
    <location>
        <begin position="753"/>
        <end position="785"/>
    </location>
</feature>
<feature type="repeat" description="ANK" evidence="7">
    <location>
        <begin position="596"/>
        <end position="628"/>
    </location>
</feature>
<feature type="repeat" description="ANK" evidence="7">
    <location>
        <begin position="662"/>
        <end position="694"/>
    </location>
</feature>
<feature type="domain" description="PARP catalytic" evidence="10">
    <location>
        <begin position="1025"/>
        <end position="1248"/>
    </location>
</feature>
<feature type="repeat" description="ANK" evidence="7">
    <location>
        <begin position="95"/>
        <end position="127"/>
    </location>
</feature>
<feature type="repeat" description="ANK" evidence="7">
    <location>
        <begin position="215"/>
        <end position="247"/>
    </location>
</feature>
<dbReference type="InterPro" id="IPR013761">
    <property type="entry name" value="SAM/pointed_sf"/>
</dbReference>
<dbReference type="PROSITE" id="PS50105">
    <property type="entry name" value="SAM_DOMAIN"/>
    <property type="match status" value="1"/>
</dbReference>
<dbReference type="Gene3D" id="1.10.150.50">
    <property type="entry name" value="Transcription Factor, Ets-1"/>
    <property type="match status" value="1"/>
</dbReference>
<evidence type="ECO:0000256" key="4">
    <source>
        <dbReference type="ARBA" id="ARBA00023043"/>
    </source>
</evidence>
<proteinExistence type="inferred from homology"/>
<evidence type="ECO:0000256" key="7">
    <source>
        <dbReference type="PROSITE-ProRule" id="PRU00023"/>
    </source>
</evidence>
<dbReference type="Pfam" id="PF07647">
    <property type="entry name" value="SAM_2"/>
    <property type="match status" value="1"/>
</dbReference>
<protein>
    <recommendedName>
        <fullName evidence="8">Poly [ADP-ribose] polymerase</fullName>
        <shortName evidence="8">PARP</shortName>
        <ecNumber evidence="8">2.4.2.-</ecNumber>
    </recommendedName>
</protein>
<dbReference type="InterPro" id="IPR002110">
    <property type="entry name" value="Ankyrin_rpt"/>
</dbReference>
<dbReference type="EC" id="2.4.2.-" evidence="8"/>
<keyword evidence="8" id="KW-0808">Transferase</keyword>
<name>A0A158RBW3_THECL</name>
<feature type="repeat" description="ANK" evidence="7">
    <location>
        <begin position="404"/>
        <end position="436"/>
    </location>
</feature>
<dbReference type="PROSITE" id="PS50088">
    <property type="entry name" value="ANK_REPEAT"/>
    <property type="match status" value="14"/>
</dbReference>
<dbReference type="PROSITE" id="PS51059">
    <property type="entry name" value="PARP_CATALYTIC"/>
    <property type="match status" value="1"/>
</dbReference>
<dbReference type="SMART" id="SM00248">
    <property type="entry name" value="ANK"/>
    <property type="match status" value="15"/>
</dbReference>
<dbReference type="Gene3D" id="3.90.228.10">
    <property type="match status" value="1"/>
</dbReference>
<dbReference type="GO" id="GO:0016779">
    <property type="term" value="F:nucleotidyltransferase activity"/>
    <property type="evidence" value="ECO:0007669"/>
    <property type="project" value="UniProtKB-KW"/>
</dbReference>
<comment type="similarity">
    <text evidence="5">Belongs to the ARTD/PARP family.</text>
</comment>
<evidence type="ECO:0000256" key="6">
    <source>
        <dbReference type="ARBA" id="ARBA00033987"/>
    </source>
</evidence>
<sequence length="1250" mass="137878">MTHRGARQNRQLAQVLPVAGYNNRQHEEECTKLFEACKKGDLSTLSSLLKPATVNQPDVNNRHSSPLHYAAGFGRVDCVRALLDAGANMKQTDNGGLLPLHNASSFGHVDVVKVLLENGADANVSDYWGFTPLHEAAAWGKADICVLLLQHGASAHSENADGKTPQDLADGDAKTVFTGDYKKDELLEAAKNGDEESLLSYLTPFNVSCHAVNGRKSTPLHLACGYNRIGVVKILLEKGADVQAVDIGGLVPLHNACSFGHLEVVVLLLEAGADSQAEDLWNLTPLHEAASKGRLEVVKLLAACGADPTRRSGNSKAPIEFISDENVKKEIIHEFLGYKIYASAQIGDVLMLKNLLADRDPNYIHPCSKETPLHAVAGSIHRRRKVITDMLMKNGCHSNFRNKDGMSALHVAAKMSAYDVMEVLINCGVNISELNSRGQTILHIAAEKGDFDLCKRLLNYGLPTDLRDNDQKTAADVAGNSEIKDFIQRWSLEKTTSVEKRCKGSKATKCGKRRGGCKFCAETRNRGSGSGSVMPSSRLEVPSMRCNMSSSCETRSRSPEEIDLLDAARCGDLCTVKRIIENYGSEIINCKDFDGRESTPLHFAAGYNRVEVLKYLLEKGANIEARDTGWLVPLHNACAYGHLVVAELLVKYGANLNAVDKWGYTPLHEAALKGKFEVCKLLLLNGADSKHKGRDGKIPLDVVKEEFLTGAEDVRDLLRGDEAVLEAAKEGDIEKIRKIVIPSTINCRDVRGRFSTPLHLAAGYNNLEVARFLLENGAEVNLKDKGGLIPLHNASSFGHLEIAGLLIDCGADVNHPDKWGYTPLHEAALKGRTQICSLLLNNGADITLKNNEGSTALDVTVADDTRELLMSALPIDLKKLPVVRIVDDATGLSVDDLPNSSFMQDIRNLEANNMQLLNTSCLTQESTSSKEKSHCKECEKFSVEEYLLSIGLNSLKNLFIKEQITMDVLVNMTHDDLKAIGISAFGTRFRLLKNINKFLRRSEGALPTFDAIGSEPNRRKNNENRDSSINIERPLAIDTALIQIERSNKFFREIEDGLNSTIVPHRDLGLGGIYTRFEVVEIQKIINKKVHDRYVRRREDIAEENAGQHNEKLLYHGSPFIHSIVQKGFDERYSYMGGMFGAGIYFAEHSSKSNQYVFGMAGSGCSLHHDRSCYFCVRHLLLCRVTLGKCFIQNSCNKMAHSPPGHHSVMGQPRAGGLNYPEYVIYRGEQAYPEYVIVYRIVNDDSEYSV</sequence>
<reference evidence="13" key="1">
    <citation type="submission" date="2016-04" db="UniProtKB">
        <authorList>
            <consortium name="WormBaseParasite"/>
        </authorList>
    </citation>
    <scope>IDENTIFICATION</scope>
</reference>
<evidence type="ECO:0000259" key="10">
    <source>
        <dbReference type="PROSITE" id="PS51059"/>
    </source>
</evidence>
<dbReference type="PROSITE" id="PS50297">
    <property type="entry name" value="ANK_REP_REGION"/>
    <property type="match status" value="14"/>
</dbReference>
<feature type="repeat" description="ANK" evidence="7">
    <location>
        <begin position="633"/>
        <end position="661"/>
    </location>
</feature>
<dbReference type="SUPFAM" id="SSF48403">
    <property type="entry name" value="Ankyrin repeat"/>
    <property type="match status" value="3"/>
</dbReference>
<evidence type="ECO:0000256" key="2">
    <source>
        <dbReference type="ARBA" id="ARBA00022695"/>
    </source>
</evidence>
<evidence type="ECO:0000256" key="5">
    <source>
        <dbReference type="ARBA" id="ARBA00024347"/>
    </source>
</evidence>
<evidence type="ECO:0000256" key="1">
    <source>
        <dbReference type="ARBA" id="ARBA00022676"/>
    </source>
</evidence>
<dbReference type="EMBL" id="UYYF01004363">
    <property type="protein sequence ID" value="VDN03065.1"/>
    <property type="molecule type" value="Genomic_DNA"/>
</dbReference>
<feature type="repeat" description="ANK" evidence="7">
    <location>
        <begin position="786"/>
        <end position="818"/>
    </location>
</feature>
<feature type="domain" description="SAM" evidence="9">
    <location>
        <begin position="942"/>
        <end position="1001"/>
    </location>
</feature>
<dbReference type="SMART" id="SM00454">
    <property type="entry name" value="SAM"/>
    <property type="match status" value="1"/>
</dbReference>
<dbReference type="STRING" id="103827.A0A158RBW3"/>
<dbReference type="InterPro" id="IPR036770">
    <property type="entry name" value="Ankyrin_rpt-contain_sf"/>
</dbReference>
<dbReference type="PANTHER" id="PTHR24171">
    <property type="entry name" value="ANKYRIN REPEAT DOMAIN-CONTAINING PROTEIN 39-RELATED"/>
    <property type="match status" value="1"/>
</dbReference>
<dbReference type="WBParaSite" id="TCLT_0000578901-mRNA-1">
    <property type="protein sequence ID" value="TCLT_0000578901-mRNA-1"/>
    <property type="gene ID" value="TCLT_0000578901"/>
</dbReference>
<dbReference type="Pfam" id="PF00023">
    <property type="entry name" value="Ank"/>
    <property type="match status" value="4"/>
</dbReference>
<keyword evidence="8" id="KW-0520">NAD</keyword>
<dbReference type="Proteomes" id="UP000276776">
    <property type="component" value="Unassembled WGS sequence"/>
</dbReference>
<evidence type="ECO:0000313" key="11">
    <source>
        <dbReference type="EMBL" id="VDN03065.1"/>
    </source>
</evidence>
<reference evidence="11 12" key="2">
    <citation type="submission" date="2018-11" db="EMBL/GenBank/DDBJ databases">
        <authorList>
            <consortium name="Pathogen Informatics"/>
        </authorList>
    </citation>
    <scope>NUCLEOTIDE SEQUENCE [LARGE SCALE GENOMIC DNA]</scope>
</reference>
<gene>
    <name evidence="11" type="ORF">TCLT_LOCUS5778</name>
</gene>
<feature type="repeat" description="ANK" evidence="7">
    <location>
        <begin position="437"/>
        <end position="469"/>
    </location>
</feature>
<organism evidence="13">
    <name type="scientific">Thelazia callipaeda</name>
    <name type="common">Oriental eyeworm</name>
    <name type="synonym">Parasitic nematode</name>
    <dbReference type="NCBI Taxonomy" id="103827"/>
    <lineage>
        <taxon>Eukaryota</taxon>
        <taxon>Metazoa</taxon>
        <taxon>Ecdysozoa</taxon>
        <taxon>Nematoda</taxon>
        <taxon>Chromadorea</taxon>
        <taxon>Rhabditida</taxon>
        <taxon>Spirurina</taxon>
        <taxon>Spiruromorpha</taxon>
        <taxon>Thelazioidea</taxon>
        <taxon>Thelaziidae</taxon>
        <taxon>Thelazia</taxon>
    </lineage>
</organism>
<evidence type="ECO:0000313" key="12">
    <source>
        <dbReference type="Proteomes" id="UP000276776"/>
    </source>
</evidence>
<accession>A0A158RBW3</accession>
<feature type="repeat" description="ANK" evidence="7">
    <location>
        <begin position="128"/>
        <end position="160"/>
    </location>
</feature>
<dbReference type="Gene3D" id="6.20.320.10">
    <property type="match status" value="1"/>
</dbReference>
<feature type="repeat" description="ANK" evidence="7">
    <location>
        <begin position="819"/>
        <end position="851"/>
    </location>
</feature>
<evidence type="ECO:0000256" key="8">
    <source>
        <dbReference type="RuleBase" id="RU362114"/>
    </source>
</evidence>
<feature type="repeat" description="ANK" evidence="7">
    <location>
        <begin position="248"/>
        <end position="280"/>
    </location>
</feature>
<dbReference type="OMA" id="TAETINC"/>
<dbReference type="PRINTS" id="PR01415">
    <property type="entry name" value="ANKYRIN"/>
</dbReference>
<evidence type="ECO:0000259" key="9">
    <source>
        <dbReference type="PROSITE" id="PS50105"/>
    </source>
</evidence>
<keyword evidence="3" id="KW-0677">Repeat</keyword>
<dbReference type="OrthoDB" id="20872at2759"/>
<feature type="repeat" description="ANK" evidence="7">
    <location>
        <begin position="62"/>
        <end position="94"/>
    </location>
</feature>
<evidence type="ECO:0000256" key="3">
    <source>
        <dbReference type="ARBA" id="ARBA00022737"/>
    </source>
</evidence>